<gene>
    <name evidence="6" type="ORF">S01H1_45119</name>
</gene>
<dbReference type="Gene3D" id="1.20.272.10">
    <property type="match status" value="1"/>
</dbReference>
<evidence type="ECO:0000259" key="5">
    <source>
        <dbReference type="Pfam" id="PF22608"/>
    </source>
</evidence>
<dbReference type="Pfam" id="PF22608">
    <property type="entry name" value="DNAX_ATPase_lid"/>
    <property type="match status" value="1"/>
</dbReference>
<dbReference type="InterPro" id="IPR008921">
    <property type="entry name" value="DNA_pol3_clamp-load_cplx_C"/>
</dbReference>
<dbReference type="GO" id="GO:0006261">
    <property type="term" value="P:DNA-templated DNA replication"/>
    <property type="evidence" value="ECO:0007669"/>
    <property type="project" value="TreeGrafter"/>
</dbReference>
<keyword evidence="1" id="KW-0808">Transferase</keyword>
<protein>
    <submittedName>
        <fullName evidence="6">Uncharacterized protein</fullName>
    </submittedName>
</protein>
<feature type="region of interest" description="Disordered" evidence="3">
    <location>
        <begin position="220"/>
        <end position="264"/>
    </location>
</feature>
<dbReference type="InterPro" id="IPR027417">
    <property type="entry name" value="P-loop_NTPase"/>
</dbReference>
<feature type="domain" description="DNA polymerase III gamma subunit" evidence="4">
    <location>
        <begin position="80"/>
        <end position="216"/>
    </location>
</feature>
<dbReference type="SUPFAM" id="SSF52540">
    <property type="entry name" value="P-loop containing nucleoside triphosphate hydrolases"/>
    <property type="match status" value="1"/>
</dbReference>
<accession>X0U231</accession>
<feature type="non-terminal residue" evidence="6">
    <location>
        <position position="1"/>
    </location>
</feature>
<evidence type="ECO:0000313" key="6">
    <source>
        <dbReference type="EMBL" id="GAF99594.1"/>
    </source>
</evidence>
<feature type="domain" description="DNA polymerase III subunit gamma/tau helical lid" evidence="5">
    <location>
        <begin position="25"/>
        <end position="70"/>
    </location>
</feature>
<dbReference type="InterPro" id="IPR045085">
    <property type="entry name" value="HLD_clamp_pol_III_gamma_tau"/>
</dbReference>
<feature type="compositionally biased region" description="Basic and acidic residues" evidence="3">
    <location>
        <begin position="255"/>
        <end position="264"/>
    </location>
</feature>
<dbReference type="Pfam" id="PF12169">
    <property type="entry name" value="DNA_pol3_gamma3"/>
    <property type="match status" value="1"/>
</dbReference>
<dbReference type="PANTHER" id="PTHR11669:SF0">
    <property type="entry name" value="PROTEIN STICHEL-LIKE 2"/>
    <property type="match status" value="1"/>
</dbReference>
<evidence type="ECO:0000256" key="1">
    <source>
        <dbReference type="ARBA" id="ARBA00022679"/>
    </source>
</evidence>
<feature type="compositionally biased region" description="Polar residues" evidence="3">
    <location>
        <begin position="243"/>
        <end position="254"/>
    </location>
</feature>
<evidence type="ECO:0000259" key="4">
    <source>
        <dbReference type="Pfam" id="PF12169"/>
    </source>
</evidence>
<dbReference type="PANTHER" id="PTHR11669">
    <property type="entry name" value="REPLICATION FACTOR C / DNA POLYMERASE III GAMMA-TAU SUBUNIT"/>
    <property type="match status" value="1"/>
</dbReference>
<dbReference type="AlphaFoldDB" id="X0U231"/>
<dbReference type="SUPFAM" id="SSF48019">
    <property type="entry name" value="post-AAA+ oligomerization domain-like"/>
    <property type="match status" value="1"/>
</dbReference>
<name>X0U231_9ZZZZ</name>
<evidence type="ECO:0000256" key="2">
    <source>
        <dbReference type="ARBA" id="ARBA00022695"/>
    </source>
</evidence>
<dbReference type="GO" id="GO:0003677">
    <property type="term" value="F:DNA binding"/>
    <property type="evidence" value="ECO:0007669"/>
    <property type="project" value="InterPro"/>
</dbReference>
<dbReference type="GO" id="GO:0003887">
    <property type="term" value="F:DNA-directed DNA polymerase activity"/>
    <property type="evidence" value="ECO:0007669"/>
    <property type="project" value="InterPro"/>
</dbReference>
<organism evidence="6">
    <name type="scientific">marine sediment metagenome</name>
    <dbReference type="NCBI Taxonomy" id="412755"/>
    <lineage>
        <taxon>unclassified sequences</taxon>
        <taxon>metagenomes</taxon>
        <taxon>ecological metagenomes</taxon>
    </lineage>
</organism>
<dbReference type="Gene3D" id="1.10.8.60">
    <property type="match status" value="1"/>
</dbReference>
<keyword evidence="2" id="KW-0548">Nucleotidyltransferase</keyword>
<feature type="non-terminal residue" evidence="6">
    <location>
        <position position="264"/>
    </location>
</feature>
<dbReference type="EMBL" id="BARS01028810">
    <property type="protein sequence ID" value="GAF99594.1"/>
    <property type="molecule type" value="Genomic_DNA"/>
</dbReference>
<dbReference type="InterPro" id="IPR022754">
    <property type="entry name" value="DNA_pol_III_gamma-3"/>
</dbReference>
<sequence>PNKVIPTIQSRCQRFDFTNINPRLIAGQLKSILQQEKIKYEEDLILSLAKMANGSMRDGLSLLDRLISTGVEPLTAGLLEEFLGCPNSEKNYTLIAKIGDSNAAGTLAAAEDLISTGLGEVQILDSLIDYMRDLMVVKSAGAESELLVLTAEQRQRAGELAEKFDIAGLVYNITTLEKLRWTIKNSDTPRALLDALLLRFALSEHFLNVDELLSQLRGNSIKKKQPARSVKSEPPPREPTASKPRTTNHDSQTPNHERRATPVR</sequence>
<dbReference type="InterPro" id="IPR050238">
    <property type="entry name" value="DNA_Rep/Repair_Clamp_Loader"/>
</dbReference>
<dbReference type="CDD" id="cd18137">
    <property type="entry name" value="HLD_clamp_pol_III_gamma_tau"/>
    <property type="match status" value="1"/>
</dbReference>
<comment type="caution">
    <text evidence="6">The sequence shown here is derived from an EMBL/GenBank/DDBJ whole genome shotgun (WGS) entry which is preliminary data.</text>
</comment>
<reference evidence="6" key="1">
    <citation type="journal article" date="2014" name="Front. Microbiol.">
        <title>High frequency of phylogenetically diverse reductive dehalogenase-homologous genes in deep subseafloor sedimentary metagenomes.</title>
        <authorList>
            <person name="Kawai M."/>
            <person name="Futagami T."/>
            <person name="Toyoda A."/>
            <person name="Takaki Y."/>
            <person name="Nishi S."/>
            <person name="Hori S."/>
            <person name="Arai W."/>
            <person name="Tsubouchi T."/>
            <person name="Morono Y."/>
            <person name="Uchiyama I."/>
            <person name="Ito T."/>
            <person name="Fujiyama A."/>
            <person name="Inagaki F."/>
            <person name="Takami H."/>
        </authorList>
    </citation>
    <scope>NUCLEOTIDE SEQUENCE</scope>
    <source>
        <strain evidence="6">Expedition CK06-06</strain>
    </source>
</reference>
<evidence type="ECO:0000256" key="3">
    <source>
        <dbReference type="SAM" id="MobiDB-lite"/>
    </source>
</evidence>
<proteinExistence type="predicted"/>